<protein>
    <submittedName>
        <fullName evidence="4">ASD2 domain-containing protein</fullName>
    </submittedName>
</protein>
<feature type="compositionally biased region" description="Low complexity" evidence="2">
    <location>
        <begin position="1075"/>
        <end position="1088"/>
    </location>
</feature>
<dbReference type="AlphaFoldDB" id="A0A7E4VLQ8"/>
<reference evidence="3" key="1">
    <citation type="journal article" date="2013" name="Genetics">
        <title>The draft genome and transcriptome of Panagrellus redivivus are shaped by the harsh demands of a free-living lifestyle.</title>
        <authorList>
            <person name="Srinivasan J."/>
            <person name="Dillman A.R."/>
            <person name="Macchietto M.G."/>
            <person name="Heikkinen L."/>
            <person name="Lakso M."/>
            <person name="Fracchia K.M."/>
            <person name="Antoshechkin I."/>
            <person name="Mortazavi A."/>
            <person name="Wong G."/>
            <person name="Sternberg P.W."/>
        </authorList>
    </citation>
    <scope>NUCLEOTIDE SEQUENCE [LARGE SCALE GENOMIC DNA]</scope>
    <source>
        <strain evidence="3">MT8872</strain>
    </source>
</reference>
<feature type="compositionally biased region" description="Basic and acidic residues" evidence="2">
    <location>
        <begin position="951"/>
        <end position="972"/>
    </location>
</feature>
<feature type="compositionally biased region" description="Polar residues" evidence="2">
    <location>
        <begin position="298"/>
        <end position="307"/>
    </location>
</feature>
<keyword evidence="3" id="KW-1185">Reference proteome</keyword>
<evidence type="ECO:0000313" key="3">
    <source>
        <dbReference type="Proteomes" id="UP000492821"/>
    </source>
</evidence>
<organism evidence="3 4">
    <name type="scientific">Panagrellus redivivus</name>
    <name type="common">Microworm</name>
    <dbReference type="NCBI Taxonomy" id="6233"/>
    <lineage>
        <taxon>Eukaryota</taxon>
        <taxon>Metazoa</taxon>
        <taxon>Ecdysozoa</taxon>
        <taxon>Nematoda</taxon>
        <taxon>Chromadorea</taxon>
        <taxon>Rhabditida</taxon>
        <taxon>Tylenchina</taxon>
        <taxon>Panagrolaimomorpha</taxon>
        <taxon>Panagrolaimoidea</taxon>
        <taxon>Panagrolaimidae</taxon>
        <taxon>Panagrellus</taxon>
    </lineage>
</organism>
<feature type="region of interest" description="Disordered" evidence="2">
    <location>
        <begin position="1133"/>
        <end position="1174"/>
    </location>
</feature>
<accession>A0A7E4VLQ8</accession>
<feature type="compositionally biased region" description="Low complexity" evidence="2">
    <location>
        <begin position="1139"/>
        <end position="1157"/>
    </location>
</feature>
<feature type="region of interest" description="Disordered" evidence="2">
    <location>
        <begin position="1014"/>
        <end position="1088"/>
    </location>
</feature>
<evidence type="ECO:0000256" key="1">
    <source>
        <dbReference type="SAM" id="Coils"/>
    </source>
</evidence>
<feature type="coiled-coil region" evidence="1">
    <location>
        <begin position="536"/>
        <end position="588"/>
    </location>
</feature>
<dbReference type="WBParaSite" id="Pan_g22025.t2">
    <property type="protein sequence ID" value="Pan_g22025.t2"/>
    <property type="gene ID" value="Pan_g22025"/>
</dbReference>
<dbReference type="Proteomes" id="UP000492821">
    <property type="component" value="Unassembled WGS sequence"/>
</dbReference>
<keyword evidence="1" id="KW-0175">Coiled coil</keyword>
<feature type="region of interest" description="Disordered" evidence="2">
    <location>
        <begin position="291"/>
        <end position="343"/>
    </location>
</feature>
<evidence type="ECO:0000256" key="2">
    <source>
        <dbReference type="SAM" id="MobiDB-lite"/>
    </source>
</evidence>
<feature type="compositionally biased region" description="Polar residues" evidence="2">
    <location>
        <begin position="979"/>
        <end position="994"/>
    </location>
</feature>
<feature type="compositionally biased region" description="Low complexity" evidence="2">
    <location>
        <begin position="161"/>
        <end position="170"/>
    </location>
</feature>
<feature type="compositionally biased region" description="Polar residues" evidence="2">
    <location>
        <begin position="1017"/>
        <end position="1048"/>
    </location>
</feature>
<sequence>MNVSGGQDPLFLQQIISKYENEEDDFLREIENMQQCTTNTDTSDEFVEESPVLGTLCSLVSEITDLRKQNRKLRRRLIESASLSPPARPNRGSGMVNRMSAVLLDSRDKLLPRFKSQTSNSLCNNARAKKHFNEIRTGARERMSSPPHKDLLTTSYYSTSLSSDTVSSYTPRRPHNYTHRKPPPLVLPESSDSDAEIRDSNSPLTEYDVSTDELCLSPYDDDSQQMNSKVFFTLSDQTSASSTSNSSCNEIPSVMTESRSSILDFFGIRRKRDKPPVSPVPFASKVAIKKRKRRISDTADSGLSNVHKSVPNFKREDDDSSSSSLIHLGGSSPNIKENASAPAADTASIGTRCSVDNDQDQSTGLALSSISALTTKHVSKSVSNVAAEIKVDADPEFHHFFDESEDEYDDEEEGTRKKRPKSVIYLDPGEVMAKTKLRTKAKSTKSLSLTMDDPPTLEHSIKANKFLKCELELCRHRNNRLVEQLRQKSGQLSKCEGVRTSAEREMLICRQKALLNAAIDKMCLNDRLSKSSRAVMEMLEEKLLEYDKRLQVIRQNSDDNQKAAIDTAVKEQHTYQAQLEQIEHLQRENLSLVQLRASEIDVIDNVLRQKLELMPSYDAMYSFAMGIVRKLTQLRTALLEKSATVASNELEIMQLQSTLLIAQAQAERMRHQIHTLHKQEPRRRRASFHGENLIDKLIKPQLNFYLPLREYGNRIERQRRTQSTNIDQLAEASEQNIETEFLRLFDYARTLSNTTPPTREKSVKREPLSVFHNGQIHTSASPIQSPAVDRRRVLTVTQPGKSARLSTLRDKGISHVPAKRPMSLVETKDQKFSGNIRKFGEEMHKLQHHDVVTAPKYNDCHGLSAAIRMTPSHKMTNCGKSGHVKAIVSSLQDVSHFQSPTTTPILARKLPLNNNNNNININNNNIAQSPKPQRERRLVKQLSLQHPPGMYREHEKEPPTYDCPPRHGETPDYHAINHRMSSSTGSANNNQSMFLSTGSNAITRKASVERRVPLQKRQLNQPQVQFSRLPQPSGSSTPAIDLSRSSGVLTRRHSGSKAESPYLGRTPLRHSLVNTPTRSSTTSPLTQRRLIYQQPNILTTLQQNLHSYPSYHEQTIKEEDEPRSISVSEASIATTIERNSAPTSSSAAANAAPSSTSRLPKFSPQLERAKKAGSSWLSKFRINNKK</sequence>
<name>A0A7E4VLQ8_PANRE</name>
<feature type="region of interest" description="Disordered" evidence="2">
    <location>
        <begin position="161"/>
        <end position="204"/>
    </location>
</feature>
<proteinExistence type="predicted"/>
<feature type="compositionally biased region" description="Basic residues" evidence="2">
    <location>
        <begin position="172"/>
        <end position="182"/>
    </location>
</feature>
<reference evidence="4" key="2">
    <citation type="submission" date="2020-10" db="UniProtKB">
        <authorList>
            <consortium name="WormBaseParasite"/>
        </authorList>
    </citation>
    <scope>IDENTIFICATION</scope>
</reference>
<feature type="region of interest" description="Disordered" evidence="2">
    <location>
        <begin position="949"/>
        <end position="994"/>
    </location>
</feature>
<evidence type="ECO:0000313" key="4">
    <source>
        <dbReference type="WBParaSite" id="Pan_g22025.t2"/>
    </source>
</evidence>